<keyword evidence="4 13" id="KW-0732">Signal</keyword>
<dbReference type="EMBL" id="JANPWB010000012">
    <property type="protein sequence ID" value="KAJ1119742.1"/>
    <property type="molecule type" value="Genomic_DNA"/>
</dbReference>
<evidence type="ECO:0000313" key="16">
    <source>
        <dbReference type="Proteomes" id="UP001066276"/>
    </source>
</evidence>
<feature type="domain" description="SUEL-type lectin" evidence="14">
    <location>
        <begin position="159"/>
        <end position="251"/>
    </location>
</feature>
<feature type="domain" description="SUEL-type lectin" evidence="14">
    <location>
        <begin position="55"/>
        <end position="150"/>
    </location>
</feature>
<comment type="function">
    <text evidence="10">Binds heparin.</text>
</comment>
<keyword evidence="3" id="KW-0812">Transmembrane</keyword>
<evidence type="ECO:0000256" key="9">
    <source>
        <dbReference type="ARBA" id="ARBA00023180"/>
    </source>
</evidence>
<sequence>MVDLGGCPRRQICEPSLPPALLCWALLLLCAPESSALADFSDYLTKLLRNHTVYACDGDQISLRCPRHSTISIQSAFYGHRLENYHMCSTSEPEAMDKESVDCFAETTLQKMLDECQNLRACQVPVTSRVFGPDPCPGTTKYLLVSFKCKPTEYKTRSVCENDELKLHCIESRSLNIYSAVYGRLAYERNNCSTNADCAAQFDCWSHSALEVLSKQCYGKQRCKITVNDQHFGSPCLPGVKKYLTVNYACVPKIILTAVDPKISITSPSPKQNEVEIIIHPRESRIPVNDGIILSSFLATFAYIKGKEHISVPLTKVHIMLGQ</sequence>
<evidence type="ECO:0000256" key="1">
    <source>
        <dbReference type="ARBA" id="ARBA00004167"/>
    </source>
</evidence>
<evidence type="ECO:0000313" key="15">
    <source>
        <dbReference type="EMBL" id="KAJ1119742.1"/>
    </source>
</evidence>
<dbReference type="CDD" id="cd22829">
    <property type="entry name" value="Gal_Rha_Lectin_EVA1_EVA1C_rpt2"/>
    <property type="match status" value="1"/>
</dbReference>
<keyword evidence="5" id="KW-0430">Lectin</keyword>
<keyword evidence="16" id="KW-1185">Reference proteome</keyword>
<dbReference type="PANTHER" id="PTHR46780">
    <property type="entry name" value="PROTEIN EVA-1"/>
    <property type="match status" value="1"/>
</dbReference>
<keyword evidence="9" id="KW-0325">Glycoprotein</keyword>
<protein>
    <recommendedName>
        <fullName evidence="11">Protein eva-1 homolog C</fullName>
    </recommendedName>
    <alternativeName>
        <fullName evidence="12">Protein FAM176C</fullName>
    </alternativeName>
</protein>
<dbReference type="PROSITE" id="PS50228">
    <property type="entry name" value="SUEL_LECTIN"/>
    <property type="match status" value="2"/>
</dbReference>
<dbReference type="AlphaFoldDB" id="A0AAV7NUP5"/>
<comment type="caution">
    <text evidence="15">The sequence shown here is derived from an EMBL/GenBank/DDBJ whole genome shotgun (WGS) entry which is preliminary data.</text>
</comment>
<dbReference type="FunFam" id="2.60.120.740:FF:000004">
    <property type="entry name" value="Protein eva-1 homolog C"/>
    <property type="match status" value="1"/>
</dbReference>
<evidence type="ECO:0000256" key="13">
    <source>
        <dbReference type="SAM" id="SignalP"/>
    </source>
</evidence>
<dbReference type="GO" id="GO:0030246">
    <property type="term" value="F:carbohydrate binding"/>
    <property type="evidence" value="ECO:0007669"/>
    <property type="project" value="UniProtKB-KW"/>
</dbReference>
<dbReference type="InterPro" id="IPR000922">
    <property type="entry name" value="Lectin_gal-bd_dom"/>
</dbReference>
<feature type="chain" id="PRO_5043619578" description="Protein eva-1 homolog C" evidence="13">
    <location>
        <begin position="37"/>
        <end position="323"/>
    </location>
</feature>
<comment type="subcellular location">
    <subcellularLocation>
        <location evidence="1">Membrane</location>
        <topology evidence="1">Single-pass membrane protein</topology>
    </subcellularLocation>
</comment>
<name>A0AAV7NUP5_PLEWA</name>
<dbReference type="Gene3D" id="2.60.120.740">
    <property type="match status" value="2"/>
</dbReference>
<evidence type="ECO:0000256" key="2">
    <source>
        <dbReference type="ARBA" id="ARBA00006023"/>
    </source>
</evidence>
<evidence type="ECO:0000256" key="10">
    <source>
        <dbReference type="ARBA" id="ARBA00054830"/>
    </source>
</evidence>
<evidence type="ECO:0000259" key="14">
    <source>
        <dbReference type="PROSITE" id="PS50228"/>
    </source>
</evidence>
<evidence type="ECO:0000256" key="3">
    <source>
        <dbReference type="ARBA" id="ARBA00022692"/>
    </source>
</evidence>
<proteinExistence type="inferred from homology"/>
<evidence type="ECO:0000256" key="7">
    <source>
        <dbReference type="ARBA" id="ARBA00022989"/>
    </source>
</evidence>
<dbReference type="CDD" id="cd22828">
    <property type="entry name" value="Gal_Rha_Lectin_EVA1_EVA1C_rpt1"/>
    <property type="match status" value="1"/>
</dbReference>
<gene>
    <name evidence="15" type="ORF">NDU88_007927</name>
</gene>
<dbReference type="GO" id="GO:0016020">
    <property type="term" value="C:membrane"/>
    <property type="evidence" value="ECO:0007669"/>
    <property type="project" value="UniProtKB-SubCell"/>
</dbReference>
<organism evidence="15 16">
    <name type="scientific">Pleurodeles waltl</name>
    <name type="common">Iberian ribbed newt</name>
    <dbReference type="NCBI Taxonomy" id="8319"/>
    <lineage>
        <taxon>Eukaryota</taxon>
        <taxon>Metazoa</taxon>
        <taxon>Chordata</taxon>
        <taxon>Craniata</taxon>
        <taxon>Vertebrata</taxon>
        <taxon>Euteleostomi</taxon>
        <taxon>Amphibia</taxon>
        <taxon>Batrachia</taxon>
        <taxon>Caudata</taxon>
        <taxon>Salamandroidea</taxon>
        <taxon>Salamandridae</taxon>
        <taxon>Pleurodelinae</taxon>
        <taxon>Pleurodeles</taxon>
    </lineage>
</organism>
<keyword evidence="6" id="KW-0677">Repeat</keyword>
<evidence type="ECO:0000256" key="6">
    <source>
        <dbReference type="ARBA" id="ARBA00022737"/>
    </source>
</evidence>
<dbReference type="Pfam" id="PF02140">
    <property type="entry name" value="SUEL_Lectin"/>
    <property type="match status" value="2"/>
</dbReference>
<evidence type="ECO:0000256" key="12">
    <source>
        <dbReference type="ARBA" id="ARBA00082417"/>
    </source>
</evidence>
<evidence type="ECO:0000256" key="4">
    <source>
        <dbReference type="ARBA" id="ARBA00022729"/>
    </source>
</evidence>
<evidence type="ECO:0000256" key="5">
    <source>
        <dbReference type="ARBA" id="ARBA00022734"/>
    </source>
</evidence>
<evidence type="ECO:0000256" key="11">
    <source>
        <dbReference type="ARBA" id="ARBA00073529"/>
    </source>
</evidence>
<accession>A0AAV7NUP5</accession>
<dbReference type="Proteomes" id="UP001066276">
    <property type="component" value="Chromosome 8"/>
</dbReference>
<keyword evidence="7" id="KW-1133">Transmembrane helix</keyword>
<dbReference type="FunFam" id="2.60.120.740:FF:000003">
    <property type="entry name" value="Protein eva-1 homolog C"/>
    <property type="match status" value="1"/>
</dbReference>
<evidence type="ECO:0000256" key="8">
    <source>
        <dbReference type="ARBA" id="ARBA00023136"/>
    </source>
</evidence>
<dbReference type="InterPro" id="IPR043159">
    <property type="entry name" value="Lectin_gal-bd_sf"/>
</dbReference>
<comment type="similarity">
    <text evidence="2">Belongs to the EVA1 family.</text>
</comment>
<keyword evidence="8" id="KW-0472">Membrane</keyword>
<feature type="signal peptide" evidence="13">
    <location>
        <begin position="1"/>
        <end position="36"/>
    </location>
</feature>
<reference evidence="15" key="1">
    <citation type="journal article" date="2022" name="bioRxiv">
        <title>Sequencing and chromosome-scale assembly of the giantPleurodeles waltlgenome.</title>
        <authorList>
            <person name="Brown T."/>
            <person name="Elewa A."/>
            <person name="Iarovenko S."/>
            <person name="Subramanian E."/>
            <person name="Araus A.J."/>
            <person name="Petzold A."/>
            <person name="Susuki M."/>
            <person name="Suzuki K.-i.T."/>
            <person name="Hayashi T."/>
            <person name="Toyoda A."/>
            <person name="Oliveira C."/>
            <person name="Osipova E."/>
            <person name="Leigh N.D."/>
            <person name="Simon A."/>
            <person name="Yun M.H."/>
        </authorList>
    </citation>
    <scope>NUCLEOTIDE SEQUENCE</scope>
    <source>
        <strain evidence="15">20211129_DDA</strain>
        <tissue evidence="15">Liver</tissue>
    </source>
</reference>